<dbReference type="Gene3D" id="3.40.50.300">
    <property type="entry name" value="P-loop containing nucleotide triphosphate hydrolases"/>
    <property type="match status" value="1"/>
</dbReference>
<dbReference type="Gene3D" id="3.90.1200.10">
    <property type="match status" value="1"/>
</dbReference>
<dbReference type="Proteomes" id="UP000324233">
    <property type="component" value="Chromosome"/>
</dbReference>
<proteinExistence type="predicted"/>
<dbReference type="InterPro" id="IPR011009">
    <property type="entry name" value="Kinase-like_dom_sf"/>
</dbReference>
<evidence type="ECO:0000313" key="1">
    <source>
        <dbReference type="EMBL" id="QEH37349.1"/>
    </source>
</evidence>
<reference evidence="1 2" key="1">
    <citation type="submission" date="2019-08" db="EMBL/GenBank/DDBJ databases">
        <title>Deep-cultivation of Planctomycetes and their phenomic and genomic characterization uncovers novel biology.</title>
        <authorList>
            <person name="Wiegand S."/>
            <person name="Jogler M."/>
            <person name="Boedeker C."/>
            <person name="Pinto D."/>
            <person name="Vollmers J."/>
            <person name="Rivas-Marin E."/>
            <person name="Kohn T."/>
            <person name="Peeters S.H."/>
            <person name="Heuer A."/>
            <person name="Rast P."/>
            <person name="Oberbeckmann S."/>
            <person name="Bunk B."/>
            <person name="Jeske O."/>
            <person name="Meyerdierks A."/>
            <person name="Storesund J.E."/>
            <person name="Kallscheuer N."/>
            <person name="Luecker S."/>
            <person name="Lage O.M."/>
            <person name="Pohl T."/>
            <person name="Merkel B.J."/>
            <person name="Hornburger P."/>
            <person name="Mueller R.-W."/>
            <person name="Bruemmer F."/>
            <person name="Labrenz M."/>
            <person name="Spormann A.M."/>
            <person name="Op den Camp H."/>
            <person name="Overmann J."/>
            <person name="Amann R."/>
            <person name="Jetten M.S.M."/>
            <person name="Mascher T."/>
            <person name="Medema M.H."/>
            <person name="Devos D.P."/>
            <person name="Kaster A.-K."/>
            <person name="Ovreas L."/>
            <person name="Rohde M."/>
            <person name="Galperin M.Y."/>
            <person name="Jogler C."/>
        </authorList>
    </citation>
    <scope>NUCLEOTIDE SEQUENCE [LARGE SCALE GENOMIC DNA]</scope>
    <source>
        <strain evidence="1 2">OJF2</strain>
    </source>
</reference>
<dbReference type="InterPro" id="IPR052732">
    <property type="entry name" value="Cell-binding_unc_protein"/>
</dbReference>
<accession>A0A5B9WAT0</accession>
<dbReference type="OrthoDB" id="9810277at2"/>
<dbReference type="RefSeq" id="WP_148596921.1">
    <property type="nucleotide sequence ID" value="NZ_CP042997.1"/>
</dbReference>
<dbReference type="PANTHER" id="PTHR43883:SF1">
    <property type="entry name" value="GLUCONOKINASE"/>
    <property type="match status" value="1"/>
</dbReference>
<sequence>MDLHELIEGLSDPAAFEPRPDRVEVRQTHISVVALAGPIVYKVKKPVRLGFADYGTLGLRKHFCEEEVRLNRRLAAGVYLGVVPIALEGGRLRVEGRGEPVEWAVKMERLPDEATLLSLVERDLAGQALLVELGRRLAGFHASATRGERISSLAGHGRLRALAEENFAQAAGHVGLTVSPAVFDRLKALTGRAAEDLRPLIEGRVARGIPCETHGDLRPEHVYILPDRPPPGDIAIIDCVEFNEAYRAADPAADVAFLIMELIALDRPDLAAAIRDAYVSASGDLEVHRLLPFFVSYRAAVRGKVEGMMAAAQEVAEADRARALRRARAHWLVALAALEAPGLRPCLVLVGGLPGSGKSTLARGLAARGGFEVIRSDAVRKELAGLRPEEPAPAAFGEGLYTPDGDDRTYRECFDRAAAAIREGKRVIVDASFRAEARRGQFLDLAARSGVAGLFLHCEADRAVVDGRLAARRGDASDADGSILEGAIAAWEPLGEATRRKTRPIETGGTPEQALSAAAAELTRRGLWRPDGPCDG</sequence>
<protein>
    <recommendedName>
        <fullName evidence="3">Aminoglycoside phosphotransferase domain-containing protein</fullName>
    </recommendedName>
</protein>
<keyword evidence="2" id="KW-1185">Reference proteome</keyword>
<dbReference type="EMBL" id="CP042997">
    <property type="protein sequence ID" value="QEH37349.1"/>
    <property type="molecule type" value="Genomic_DNA"/>
</dbReference>
<organism evidence="1 2">
    <name type="scientific">Aquisphaera giovannonii</name>
    <dbReference type="NCBI Taxonomy" id="406548"/>
    <lineage>
        <taxon>Bacteria</taxon>
        <taxon>Pseudomonadati</taxon>
        <taxon>Planctomycetota</taxon>
        <taxon>Planctomycetia</taxon>
        <taxon>Isosphaerales</taxon>
        <taxon>Isosphaeraceae</taxon>
        <taxon>Aquisphaera</taxon>
    </lineage>
</organism>
<dbReference type="AlphaFoldDB" id="A0A5B9WAT0"/>
<dbReference type="InterPro" id="IPR027417">
    <property type="entry name" value="P-loop_NTPase"/>
</dbReference>
<dbReference type="PANTHER" id="PTHR43883">
    <property type="entry name" value="SLR0207 PROTEIN"/>
    <property type="match status" value="1"/>
</dbReference>
<name>A0A5B9WAT0_9BACT</name>
<gene>
    <name evidence="1" type="ORF">OJF2_59390</name>
</gene>
<dbReference type="Pfam" id="PF13671">
    <property type="entry name" value="AAA_33"/>
    <property type="match status" value="1"/>
</dbReference>
<evidence type="ECO:0000313" key="2">
    <source>
        <dbReference type="Proteomes" id="UP000324233"/>
    </source>
</evidence>
<dbReference type="SUPFAM" id="SSF56112">
    <property type="entry name" value="Protein kinase-like (PK-like)"/>
    <property type="match status" value="1"/>
</dbReference>
<evidence type="ECO:0008006" key="3">
    <source>
        <dbReference type="Google" id="ProtNLM"/>
    </source>
</evidence>
<dbReference type="SUPFAM" id="SSF52540">
    <property type="entry name" value="P-loop containing nucleoside triphosphate hydrolases"/>
    <property type="match status" value="1"/>
</dbReference>
<dbReference type="KEGG" id="agv:OJF2_59390"/>